<protein>
    <submittedName>
        <fullName evidence="1">Uncharacterized protein</fullName>
    </submittedName>
</protein>
<proteinExistence type="predicted"/>
<evidence type="ECO:0000313" key="2">
    <source>
        <dbReference type="Proteomes" id="UP000005045"/>
    </source>
</evidence>
<dbReference type="AlphaFoldDB" id="B1FUH8"/>
<gene>
    <name evidence="1" type="ORF">BgramDRAFT_0852</name>
</gene>
<comment type="caution">
    <text evidence="1">The sequence shown here is derived from an EMBL/GenBank/DDBJ whole genome shotgun (WGS) entry which is preliminary data.</text>
</comment>
<keyword evidence="2" id="KW-1185">Reference proteome</keyword>
<dbReference type="RefSeq" id="WP_006047412.1">
    <property type="nucleotide sequence ID" value="NZ_ABLD01000002.1"/>
</dbReference>
<reference evidence="1 2" key="1">
    <citation type="submission" date="2008-03" db="EMBL/GenBank/DDBJ databases">
        <title>Sequencing of the draft genome and assembly of Burkholderia graminis C4D1M.</title>
        <authorList>
            <consortium name="US DOE Joint Genome Institute (JGI-PGF)"/>
            <person name="Copeland A."/>
            <person name="Lucas S."/>
            <person name="Lapidus A."/>
            <person name="Glavina del Rio T."/>
            <person name="Dalin E."/>
            <person name="Tice H."/>
            <person name="Bruce D."/>
            <person name="Goodwin L."/>
            <person name="Pitluck S."/>
            <person name="Larimer F."/>
            <person name="Land M.L."/>
            <person name="Hauser L."/>
            <person name="Tiedje J."/>
            <person name="Richardson P."/>
        </authorList>
    </citation>
    <scope>NUCLEOTIDE SEQUENCE [LARGE SCALE GENOMIC DNA]</scope>
    <source>
        <strain evidence="2">ATCC 700544 / DSM 17151 / LMG 18924 / NCIMB 13744 / C4D1M</strain>
    </source>
</reference>
<organism evidence="1 2">
    <name type="scientific">Paraburkholderia graminis (strain ATCC 700544 / DSM 17151 / LMG 18924 / NCIMB 13744 / C4D1M)</name>
    <dbReference type="NCBI Taxonomy" id="396598"/>
    <lineage>
        <taxon>Bacteria</taxon>
        <taxon>Pseudomonadati</taxon>
        <taxon>Pseudomonadota</taxon>
        <taxon>Betaproteobacteria</taxon>
        <taxon>Burkholderiales</taxon>
        <taxon>Burkholderiaceae</taxon>
        <taxon>Paraburkholderia</taxon>
    </lineage>
</organism>
<dbReference type="Proteomes" id="UP000005045">
    <property type="component" value="Unassembled WGS sequence"/>
</dbReference>
<dbReference type="EMBL" id="ABLD01000002">
    <property type="protein sequence ID" value="EDT12288.1"/>
    <property type="molecule type" value="Genomic_DNA"/>
</dbReference>
<evidence type="ECO:0000313" key="1">
    <source>
        <dbReference type="EMBL" id="EDT12288.1"/>
    </source>
</evidence>
<sequence length="259" mass="29682">MKFDPIRVREVSDNAVRRALSTEFDESRPMGNVAASTLGEVVRAWLVGYAQQIAPVIPRANHWLDAAISRDEKFGVDANFHRMELHWARATGEWLETGWNAEGHWDAARVFEEAAWRFEQRPWPTNEIINLGLDDYMAFAYQGGEHNDGFEAGVDMFERWLGPQKILLTKTLKPREFGYALCLHRARHEFDAEDLFEAGKKMLRANLESNWLGAGQYLRAATWLKSVYDLNDATLTAIDVVLRAYDHMPNVPKPDFIDS</sequence>
<accession>B1FUH8</accession>
<name>B1FUH8_PARG4</name>